<proteinExistence type="predicted"/>
<dbReference type="OrthoDB" id="2392287at2759"/>
<dbReference type="EMBL" id="QKYT01000060">
    <property type="protein sequence ID" value="RIA95515.1"/>
    <property type="molecule type" value="Genomic_DNA"/>
</dbReference>
<reference evidence="1 2" key="1">
    <citation type="submission" date="2018-06" db="EMBL/GenBank/DDBJ databases">
        <title>Comparative genomics reveals the genomic features of Rhizophagus irregularis, R. cerebriforme, R. diaphanum and Gigaspora rosea, and their symbiotic lifestyle signature.</title>
        <authorList>
            <person name="Morin E."/>
            <person name="San Clemente H."/>
            <person name="Chen E.C.H."/>
            <person name="De La Providencia I."/>
            <person name="Hainaut M."/>
            <person name="Kuo A."/>
            <person name="Kohler A."/>
            <person name="Murat C."/>
            <person name="Tang N."/>
            <person name="Roy S."/>
            <person name="Loubradou J."/>
            <person name="Henrissat B."/>
            <person name="Grigoriev I.V."/>
            <person name="Corradi N."/>
            <person name="Roux C."/>
            <person name="Martin F.M."/>
        </authorList>
    </citation>
    <scope>NUCLEOTIDE SEQUENCE [LARGE SCALE GENOMIC DNA]</scope>
    <source>
        <strain evidence="1 2">DAOM 227022</strain>
    </source>
</reference>
<comment type="caution">
    <text evidence="1">The sequence shown here is derived from an EMBL/GenBank/DDBJ whole genome shotgun (WGS) entry which is preliminary data.</text>
</comment>
<dbReference type="AlphaFoldDB" id="A0A397TGE6"/>
<name>A0A397TGE6_9GLOM</name>
<dbReference type="Gene3D" id="3.80.10.10">
    <property type="entry name" value="Ribonuclease Inhibitor"/>
    <property type="match status" value="1"/>
</dbReference>
<organism evidence="1 2">
    <name type="scientific">Glomus cerebriforme</name>
    <dbReference type="NCBI Taxonomy" id="658196"/>
    <lineage>
        <taxon>Eukaryota</taxon>
        <taxon>Fungi</taxon>
        <taxon>Fungi incertae sedis</taxon>
        <taxon>Mucoromycota</taxon>
        <taxon>Glomeromycotina</taxon>
        <taxon>Glomeromycetes</taxon>
        <taxon>Glomerales</taxon>
        <taxon>Glomeraceae</taxon>
        <taxon>Glomus</taxon>
    </lineage>
</organism>
<sequence>MNHAKYLVITNADILPIILSYTDRYSLLSSTLVSHLFNTVATKILYSHVNLKTVKHVDAFLNTLDRTAHHILYNTVHTNEYLVNCIRSITLNSPNLAYLSGEKLSKCISECKKLKEVIIGSCTLSRSIVMAITQLERLNILKFKRCSIIDDKILNYLVSGISSDSDLNMSDTTNVVTTITTTTTTSAPNTSNTNKLKNIITKKILHTHSGNSTTVISSEKKLSTIHNYIYTSKLTRLTHLTIDIQPPCSSQLLISLIQQNADNIKSLDLLFQGLDQSLLTIIQYSYNLEYLTITEKYHLSEQTIIQLIKNCFSTSVITPVHCKLKKLSIDYGPFSEKFLLSLSNLCKTQRKISITLQPEIDYNGFDLIFTNDSLEILLNRCEDIEHVLLNFYLNINVDNGTKTSTNGIEELILDGIKIFSDSLNIICEKFDFIILKLQNIPISNITGSLTKNDILKSIILLPNLKYLFITEKLQNTNNDDGKNFKNYKNRLEQLNYDDFYELAEHCPNLVQIYWNHKKFIDKFKIPSKFIQVVDNHIWKNF</sequence>
<dbReference type="InterPro" id="IPR032675">
    <property type="entry name" value="LRR_dom_sf"/>
</dbReference>
<gene>
    <name evidence="1" type="ORF">C1645_816610</name>
</gene>
<keyword evidence="2" id="KW-1185">Reference proteome</keyword>
<dbReference type="Proteomes" id="UP000265703">
    <property type="component" value="Unassembled WGS sequence"/>
</dbReference>
<accession>A0A397TGE6</accession>
<evidence type="ECO:0000313" key="1">
    <source>
        <dbReference type="EMBL" id="RIA95515.1"/>
    </source>
</evidence>
<evidence type="ECO:0000313" key="2">
    <source>
        <dbReference type="Proteomes" id="UP000265703"/>
    </source>
</evidence>
<protein>
    <submittedName>
        <fullName evidence="1">Uncharacterized protein</fullName>
    </submittedName>
</protein>